<organism evidence="1 2">
    <name type="scientific">Laccaria amethystina LaAM-08-1</name>
    <dbReference type="NCBI Taxonomy" id="1095629"/>
    <lineage>
        <taxon>Eukaryota</taxon>
        <taxon>Fungi</taxon>
        <taxon>Dikarya</taxon>
        <taxon>Basidiomycota</taxon>
        <taxon>Agaricomycotina</taxon>
        <taxon>Agaricomycetes</taxon>
        <taxon>Agaricomycetidae</taxon>
        <taxon>Agaricales</taxon>
        <taxon>Agaricineae</taxon>
        <taxon>Hydnangiaceae</taxon>
        <taxon>Laccaria</taxon>
    </lineage>
</organism>
<dbReference type="HOGENOM" id="CLU_2590147_0_0_1"/>
<reference evidence="2" key="2">
    <citation type="submission" date="2015-01" db="EMBL/GenBank/DDBJ databases">
        <title>Evolutionary Origins and Diversification of the Mycorrhizal Mutualists.</title>
        <authorList>
            <consortium name="DOE Joint Genome Institute"/>
            <consortium name="Mycorrhizal Genomics Consortium"/>
            <person name="Kohler A."/>
            <person name="Kuo A."/>
            <person name="Nagy L.G."/>
            <person name="Floudas D."/>
            <person name="Copeland A."/>
            <person name="Barry K.W."/>
            <person name="Cichocki N."/>
            <person name="Veneault-Fourrey C."/>
            <person name="LaButti K."/>
            <person name="Lindquist E.A."/>
            <person name="Lipzen A."/>
            <person name="Lundell T."/>
            <person name="Morin E."/>
            <person name="Murat C."/>
            <person name="Riley R."/>
            <person name="Ohm R."/>
            <person name="Sun H."/>
            <person name="Tunlid A."/>
            <person name="Henrissat B."/>
            <person name="Grigoriev I.V."/>
            <person name="Hibbett D.S."/>
            <person name="Martin F."/>
        </authorList>
    </citation>
    <scope>NUCLEOTIDE SEQUENCE [LARGE SCALE GENOMIC DNA]</scope>
    <source>
        <strain evidence="2">LaAM-08-1</strain>
    </source>
</reference>
<evidence type="ECO:0000313" key="1">
    <source>
        <dbReference type="EMBL" id="KIK02784.1"/>
    </source>
</evidence>
<gene>
    <name evidence="1" type="ORF">K443DRAFT_677368</name>
</gene>
<reference evidence="1 2" key="1">
    <citation type="submission" date="2014-04" db="EMBL/GenBank/DDBJ databases">
        <authorList>
            <consortium name="DOE Joint Genome Institute"/>
            <person name="Kuo A."/>
            <person name="Kohler A."/>
            <person name="Nagy L.G."/>
            <person name="Floudas D."/>
            <person name="Copeland A."/>
            <person name="Barry K.W."/>
            <person name="Cichocki N."/>
            <person name="Veneault-Fourrey C."/>
            <person name="LaButti K."/>
            <person name="Lindquist E.A."/>
            <person name="Lipzen A."/>
            <person name="Lundell T."/>
            <person name="Morin E."/>
            <person name="Murat C."/>
            <person name="Sun H."/>
            <person name="Tunlid A."/>
            <person name="Henrissat B."/>
            <person name="Grigoriev I.V."/>
            <person name="Hibbett D.S."/>
            <person name="Martin F."/>
            <person name="Nordberg H.P."/>
            <person name="Cantor M.N."/>
            <person name="Hua S.X."/>
        </authorList>
    </citation>
    <scope>NUCLEOTIDE SEQUENCE [LARGE SCALE GENOMIC DNA]</scope>
    <source>
        <strain evidence="1 2">LaAM-08-1</strain>
    </source>
</reference>
<keyword evidence="2" id="KW-1185">Reference proteome</keyword>
<protein>
    <submittedName>
        <fullName evidence="1">Uncharacterized protein</fullName>
    </submittedName>
</protein>
<sequence length="80" mass="9161">MPIDLSHLSLDIPCTRASHNLNYLHANGIITGRDLRPIAHHLYALFPTLSLSFPKRFAANDNRRNLERSLSLCVRMQTTY</sequence>
<dbReference type="EMBL" id="KN838588">
    <property type="protein sequence ID" value="KIK02784.1"/>
    <property type="molecule type" value="Genomic_DNA"/>
</dbReference>
<dbReference type="Proteomes" id="UP000054477">
    <property type="component" value="Unassembled WGS sequence"/>
</dbReference>
<accession>A0A0C9XMN0</accession>
<evidence type="ECO:0000313" key="2">
    <source>
        <dbReference type="Proteomes" id="UP000054477"/>
    </source>
</evidence>
<name>A0A0C9XMN0_9AGAR</name>
<dbReference type="AlphaFoldDB" id="A0A0C9XMN0"/>
<proteinExistence type="predicted"/>